<comment type="similarity">
    <text evidence="1">Belongs to the Rpn/YhgA-like nuclease family.</text>
</comment>
<dbReference type="GO" id="GO:1990238">
    <property type="term" value="F:double-stranded DNA endonuclease activity"/>
    <property type="evidence" value="ECO:0007669"/>
    <property type="project" value="TreeGrafter"/>
</dbReference>
<dbReference type="AlphaFoldDB" id="A0A1M7P286"/>
<protein>
    <recommendedName>
        <fullName evidence="2">Transposase (putative) YhgA-like domain-containing protein</fullName>
    </recommendedName>
</protein>
<evidence type="ECO:0000259" key="2">
    <source>
        <dbReference type="Pfam" id="PF04754"/>
    </source>
</evidence>
<feature type="domain" description="Transposase (putative) YhgA-like" evidence="2">
    <location>
        <begin position="8"/>
        <end position="213"/>
    </location>
</feature>
<dbReference type="InterPro" id="IPR051699">
    <property type="entry name" value="Rpn/YhgA-like_nuclease"/>
</dbReference>
<organism evidence="3 4">
    <name type="scientific">Gracilibacillus kekensis</name>
    <dbReference type="NCBI Taxonomy" id="1027249"/>
    <lineage>
        <taxon>Bacteria</taxon>
        <taxon>Bacillati</taxon>
        <taxon>Bacillota</taxon>
        <taxon>Bacilli</taxon>
        <taxon>Bacillales</taxon>
        <taxon>Bacillaceae</taxon>
        <taxon>Gracilibacillus</taxon>
    </lineage>
</organism>
<name>A0A1M7P286_9BACI</name>
<dbReference type="NCBIfam" id="TIGR01784">
    <property type="entry name" value="T_den_put_tspse"/>
    <property type="match status" value="1"/>
</dbReference>
<gene>
    <name evidence="3" type="ORF">SAMN05216179_1914</name>
</gene>
<proteinExistence type="inferred from homology"/>
<evidence type="ECO:0000313" key="4">
    <source>
        <dbReference type="Proteomes" id="UP000184184"/>
    </source>
</evidence>
<dbReference type="PANTHER" id="PTHR34611">
    <property type="match status" value="1"/>
</dbReference>
<dbReference type="EMBL" id="FRCZ01000003">
    <property type="protein sequence ID" value="SHN10561.1"/>
    <property type="molecule type" value="Genomic_DNA"/>
</dbReference>
<sequence>MMIVTFQNPHDKFFKETFSNVEVAKSFIQHYLPTSIVNLIDTESIQPQKDSFISKELREYFSDLLFQVKLNETEAYLHLLFEHKSYPSKTIVFQLLRYMIEIWEAKLEKEKQKELPIIIPVVIFHSERKWTYPKNLGDMVQGFDAFPEDIKQYIPDFAYILFDVSNYDDEEIKGIAQLKIILTFFRDLTTKNKQNSIKAVKRSIYYLQQLEDQATAIQYLETLLRYVFHLDRQLTKADFHDMINYVESSYSEGSEMVMTLADLFRDEGKREGIKEGKKEGMQEGMHKGIQEGLAKGKTQALTSTVIRLLTKFVAPLPEELNQQIQKQDTETLEAIIEHIDEFDTLNQVKKYLK</sequence>
<dbReference type="PANTHER" id="PTHR34611:SF2">
    <property type="entry name" value="INACTIVE RECOMBINATION-PROMOTING NUCLEASE-LIKE PROTEIN RPNE-RELATED"/>
    <property type="match status" value="1"/>
</dbReference>
<dbReference type="InterPro" id="IPR010106">
    <property type="entry name" value="RpnA"/>
</dbReference>
<dbReference type="Pfam" id="PF04754">
    <property type="entry name" value="Transposase_31"/>
    <property type="match status" value="1"/>
</dbReference>
<dbReference type="InterPro" id="IPR006842">
    <property type="entry name" value="Transposase_31"/>
</dbReference>
<accession>A0A1M7P286</accession>
<reference evidence="3 4" key="1">
    <citation type="submission" date="2016-11" db="EMBL/GenBank/DDBJ databases">
        <authorList>
            <person name="Jaros S."/>
            <person name="Januszkiewicz K."/>
            <person name="Wedrychowicz H."/>
        </authorList>
    </citation>
    <scope>NUCLEOTIDE SEQUENCE [LARGE SCALE GENOMIC DNA]</scope>
    <source>
        <strain evidence="3 4">CGMCC 1.10681</strain>
    </source>
</reference>
<dbReference type="GO" id="GO:0006310">
    <property type="term" value="P:DNA recombination"/>
    <property type="evidence" value="ECO:0007669"/>
    <property type="project" value="TreeGrafter"/>
</dbReference>
<dbReference type="STRING" id="1027249.SAMN05216179_1914"/>
<evidence type="ECO:0000256" key="1">
    <source>
        <dbReference type="ARBA" id="ARBA00009787"/>
    </source>
</evidence>
<evidence type="ECO:0000313" key="3">
    <source>
        <dbReference type="EMBL" id="SHN10561.1"/>
    </source>
</evidence>
<keyword evidence="4" id="KW-1185">Reference proteome</keyword>
<dbReference type="Proteomes" id="UP000184184">
    <property type="component" value="Unassembled WGS sequence"/>
</dbReference>